<organism evidence="5 6">
    <name type="scientific">Ophiocordyceps sinensis</name>
    <dbReference type="NCBI Taxonomy" id="72228"/>
    <lineage>
        <taxon>Eukaryota</taxon>
        <taxon>Fungi</taxon>
        <taxon>Dikarya</taxon>
        <taxon>Ascomycota</taxon>
        <taxon>Pezizomycotina</taxon>
        <taxon>Sordariomycetes</taxon>
        <taxon>Hypocreomycetidae</taxon>
        <taxon>Hypocreales</taxon>
        <taxon>Ophiocordycipitaceae</taxon>
        <taxon>Ophiocordyceps</taxon>
    </lineage>
</organism>
<evidence type="ECO:0000313" key="5">
    <source>
        <dbReference type="EMBL" id="KAF4506046.1"/>
    </source>
</evidence>
<dbReference type="Pfam" id="PF13576">
    <property type="entry name" value="Pentapeptide_3"/>
    <property type="match status" value="1"/>
</dbReference>
<reference evidence="5 6" key="1">
    <citation type="journal article" date="2020" name="Genome Biol. Evol.">
        <title>A new high-quality draft genome assembly of the Chinese cordyceps Ophiocordyceps sinensis.</title>
        <authorList>
            <person name="Shu R."/>
            <person name="Zhang J."/>
            <person name="Meng Q."/>
            <person name="Zhang H."/>
            <person name="Zhou G."/>
            <person name="Li M."/>
            <person name="Wu P."/>
            <person name="Zhao Y."/>
            <person name="Chen C."/>
            <person name="Qin Q."/>
        </authorList>
    </citation>
    <scope>NUCLEOTIDE SEQUENCE [LARGE SCALE GENOMIC DNA]</scope>
    <source>
        <strain evidence="5 6">IOZ07</strain>
    </source>
</reference>
<dbReference type="GO" id="GO:0006633">
    <property type="term" value="P:fatty acid biosynthetic process"/>
    <property type="evidence" value="ECO:0007669"/>
    <property type="project" value="TreeGrafter"/>
</dbReference>
<evidence type="ECO:0000256" key="3">
    <source>
        <dbReference type="ARBA" id="ARBA00023002"/>
    </source>
</evidence>
<accession>A0A8H4LW68</accession>
<dbReference type="EMBL" id="JAAVMX010000007">
    <property type="protein sequence ID" value="KAF4506046.1"/>
    <property type="molecule type" value="Genomic_DNA"/>
</dbReference>
<dbReference type="Proteomes" id="UP000557566">
    <property type="component" value="Unassembled WGS sequence"/>
</dbReference>
<dbReference type="OrthoDB" id="10631886at2759"/>
<protein>
    <recommendedName>
        <fullName evidence="4">Ketoreductase domain-containing protein</fullName>
    </recommendedName>
</protein>
<dbReference type="SMART" id="SM00822">
    <property type="entry name" value="PKS_KR"/>
    <property type="match status" value="1"/>
</dbReference>
<feature type="domain" description="Ketoreductase" evidence="4">
    <location>
        <begin position="180"/>
        <end position="304"/>
    </location>
</feature>
<dbReference type="Gene3D" id="3.40.50.720">
    <property type="entry name" value="NAD(P)-binding Rossmann-like Domain"/>
    <property type="match status" value="1"/>
</dbReference>
<keyword evidence="1" id="KW-0596">Phosphopantetheine</keyword>
<dbReference type="SUPFAM" id="SSF141571">
    <property type="entry name" value="Pentapeptide repeat-like"/>
    <property type="match status" value="1"/>
</dbReference>
<sequence>MTGAAIDWGAVSDCPFSDCPFSDCPFSDCPFSDCPFSDCPFSDCPFSDCPFSDCPFSDCPFSDDHVHGHGHGQHVDVEPRLVVQKERPDLMREALGETMALVRAGVLGPATPTTSYPASQVETDFRRIQTGQHLGKLLLTFPTGDVVPLGRSAGSPLPAPISWSAASADWAAVWPASSSGSGPAACASYLAPAQRSARPGPLWRSSSRTTASASSSARGTYVADAAAVARVVARVVQRSTSTQGPIRGVVQGATIPSAGFFISLSSFAGVFGSRDQGNYAAAGAYEDAMAHHREAQGRLLVKLD</sequence>
<keyword evidence="2" id="KW-0597">Phosphoprotein</keyword>
<dbReference type="InterPro" id="IPR050091">
    <property type="entry name" value="PKS_NRPS_Biosynth_Enz"/>
</dbReference>
<proteinExistence type="predicted"/>
<dbReference type="Pfam" id="PF08659">
    <property type="entry name" value="KR"/>
    <property type="match status" value="1"/>
</dbReference>
<dbReference type="GO" id="GO:0004312">
    <property type="term" value="F:fatty acid synthase activity"/>
    <property type="evidence" value="ECO:0007669"/>
    <property type="project" value="TreeGrafter"/>
</dbReference>
<dbReference type="InterPro" id="IPR013968">
    <property type="entry name" value="PKS_KR"/>
</dbReference>
<dbReference type="InterPro" id="IPR001646">
    <property type="entry name" value="5peptide_repeat"/>
</dbReference>
<dbReference type="GO" id="GO:0016491">
    <property type="term" value="F:oxidoreductase activity"/>
    <property type="evidence" value="ECO:0007669"/>
    <property type="project" value="UniProtKB-KW"/>
</dbReference>
<dbReference type="Gene3D" id="2.160.20.80">
    <property type="entry name" value="E3 ubiquitin-protein ligase SopA"/>
    <property type="match status" value="1"/>
</dbReference>
<evidence type="ECO:0000313" key="6">
    <source>
        <dbReference type="Proteomes" id="UP000557566"/>
    </source>
</evidence>
<comment type="caution">
    <text evidence="5">The sequence shown here is derived from an EMBL/GenBank/DDBJ whole genome shotgun (WGS) entry which is preliminary data.</text>
</comment>
<keyword evidence="6" id="KW-1185">Reference proteome</keyword>
<evidence type="ECO:0000256" key="2">
    <source>
        <dbReference type="ARBA" id="ARBA00022553"/>
    </source>
</evidence>
<dbReference type="PANTHER" id="PTHR43775:SF37">
    <property type="entry name" value="SI:DKEY-61P9.11"/>
    <property type="match status" value="1"/>
</dbReference>
<dbReference type="AlphaFoldDB" id="A0A8H4LW68"/>
<dbReference type="InterPro" id="IPR057326">
    <property type="entry name" value="KR_dom"/>
</dbReference>
<dbReference type="Gene3D" id="3.90.180.10">
    <property type="entry name" value="Medium-chain alcohol dehydrogenases, catalytic domain"/>
    <property type="match status" value="1"/>
</dbReference>
<name>A0A8H4LW68_9HYPO</name>
<evidence type="ECO:0000256" key="1">
    <source>
        <dbReference type="ARBA" id="ARBA00022450"/>
    </source>
</evidence>
<dbReference type="PANTHER" id="PTHR43775">
    <property type="entry name" value="FATTY ACID SYNTHASE"/>
    <property type="match status" value="1"/>
</dbReference>
<keyword evidence="3" id="KW-0560">Oxidoreductase</keyword>
<evidence type="ECO:0000259" key="4">
    <source>
        <dbReference type="SMART" id="SM00822"/>
    </source>
</evidence>
<gene>
    <name evidence="5" type="ORF">G6O67_006168</name>
</gene>